<evidence type="ECO:0000313" key="3">
    <source>
        <dbReference type="EMBL" id="GAA4240055.1"/>
    </source>
</evidence>
<evidence type="ECO:0000259" key="2">
    <source>
        <dbReference type="Pfam" id="PF06114"/>
    </source>
</evidence>
<dbReference type="Gene3D" id="1.20.120.680">
    <property type="entry name" value="Formiminotetrahydrofolate cyclodeaminase monomer, up-and-down helical bundle"/>
    <property type="match status" value="1"/>
</dbReference>
<comment type="caution">
    <text evidence="3">The sequence shown here is derived from an EMBL/GenBank/DDBJ whole genome shotgun (WGS) entry which is preliminary data.</text>
</comment>
<feature type="domain" description="Cyclodeaminase/cyclohydrolase" evidence="1">
    <location>
        <begin position="9"/>
        <end position="186"/>
    </location>
</feature>
<name>A0ABP8CJF0_9FLAO</name>
<evidence type="ECO:0000259" key="1">
    <source>
        <dbReference type="Pfam" id="PF04961"/>
    </source>
</evidence>
<feature type="domain" description="IrrE N-terminal-like" evidence="2">
    <location>
        <begin position="314"/>
        <end position="396"/>
    </location>
</feature>
<protein>
    <recommendedName>
        <fullName evidence="5">Formiminotetrahydrofolate cyclodeaminase</fullName>
    </recommendedName>
</protein>
<dbReference type="EMBL" id="BAABCB010000002">
    <property type="protein sequence ID" value="GAA4240055.1"/>
    <property type="molecule type" value="Genomic_DNA"/>
</dbReference>
<proteinExistence type="predicted"/>
<dbReference type="PANTHER" id="PTHR43236">
    <property type="entry name" value="ANTITOXIN HIGA1"/>
    <property type="match status" value="1"/>
</dbReference>
<accession>A0ABP8CJF0</accession>
<dbReference type="InterPro" id="IPR007044">
    <property type="entry name" value="Cyclodeamin/CycHdrlase"/>
</dbReference>
<dbReference type="RefSeq" id="WP_344711815.1">
    <property type="nucleotide sequence ID" value="NZ_BAABCB010000002.1"/>
</dbReference>
<reference evidence="4" key="1">
    <citation type="journal article" date="2019" name="Int. J. Syst. Evol. Microbiol.">
        <title>The Global Catalogue of Microorganisms (GCM) 10K type strain sequencing project: providing services to taxonomists for standard genome sequencing and annotation.</title>
        <authorList>
            <consortium name="The Broad Institute Genomics Platform"/>
            <consortium name="The Broad Institute Genome Sequencing Center for Infectious Disease"/>
            <person name="Wu L."/>
            <person name="Ma J."/>
        </authorList>
    </citation>
    <scope>NUCLEOTIDE SEQUENCE [LARGE SCALE GENOMIC DNA]</scope>
    <source>
        <strain evidence="4">JCM 17633</strain>
    </source>
</reference>
<keyword evidence="4" id="KW-1185">Reference proteome</keyword>
<dbReference type="InterPro" id="IPR010359">
    <property type="entry name" value="IrrE_HExxH"/>
</dbReference>
<dbReference type="InterPro" id="IPR036178">
    <property type="entry name" value="Formintransfe-cycloase-like_sf"/>
</dbReference>
<gene>
    <name evidence="3" type="ORF">GCM10022292_00920</name>
</gene>
<organism evidence="3 4">
    <name type="scientific">Winogradskyella damuponensis</name>
    <dbReference type="NCBI Taxonomy" id="943939"/>
    <lineage>
        <taxon>Bacteria</taxon>
        <taxon>Pseudomonadati</taxon>
        <taxon>Bacteroidota</taxon>
        <taxon>Flavobacteriia</taxon>
        <taxon>Flavobacteriales</taxon>
        <taxon>Flavobacteriaceae</taxon>
        <taxon>Winogradskyella</taxon>
    </lineage>
</organism>
<evidence type="ECO:0008006" key="5">
    <source>
        <dbReference type="Google" id="ProtNLM"/>
    </source>
</evidence>
<evidence type="ECO:0000313" key="4">
    <source>
        <dbReference type="Proteomes" id="UP001501682"/>
    </source>
</evidence>
<dbReference type="SUPFAM" id="SSF101262">
    <property type="entry name" value="Methenyltetrahydrofolate cyclohydrolase-like"/>
    <property type="match status" value="1"/>
</dbReference>
<sequence length="468" mass="53673">MELNLIERTVKELMEKFGAGNHKPGSGSAAAFQGMVSAKLISTVISLCAEEKRKHLYSHCIYQLLDFQDQIEGRIYPKLEDLFQFDSEQFDKTIKLRKARDIETDEAKKNQLRREALEELKISIAIPFQIAELCKEIAEIGDFVFDNGFRAARGDSQVGISGAVSALSGCIAIIRLNVLSFNSDEYEYTKSIVHRVNDLDKDNQKLNKLANAKIEILRNEFNQKIPLFEGLSKLRAKYRGKKNVKIEECVRDLQNLIWVNKHLIWKKKVPSNQFEVLRPDIVLRQALGFDYFSSSSYGVPNENDEIVEVAGVIDQPNKLVMVSNKFPKEVQRFTAAHELGHAILHDQPVLHRDIAVECIGQRNTRDIVEIEADKFATNFLMPNKLVRREFENIYSYKVFELNEDSAFQFGGRSVGELRKECKNLRGLSRKLASTESFDNKHFHSLSEKFNVSVEAMAIRLEELKLLYY</sequence>
<dbReference type="InterPro" id="IPR052345">
    <property type="entry name" value="Rad_response_metalloprotease"/>
</dbReference>
<dbReference type="PANTHER" id="PTHR43236:SF1">
    <property type="entry name" value="BLL7220 PROTEIN"/>
    <property type="match status" value="1"/>
</dbReference>
<dbReference type="Pfam" id="PF04961">
    <property type="entry name" value="FTCD_C"/>
    <property type="match status" value="1"/>
</dbReference>
<dbReference type="Proteomes" id="UP001501682">
    <property type="component" value="Unassembled WGS sequence"/>
</dbReference>
<dbReference type="Pfam" id="PF06114">
    <property type="entry name" value="Peptidase_M78"/>
    <property type="match status" value="1"/>
</dbReference>
<dbReference type="Gene3D" id="1.10.10.2910">
    <property type="match status" value="1"/>
</dbReference>